<evidence type="ECO:0000313" key="2">
    <source>
        <dbReference type="EMBL" id="GGY72298.1"/>
    </source>
</evidence>
<dbReference type="Gene3D" id="3.40.50.2000">
    <property type="entry name" value="Glycogen Phosphorylase B"/>
    <property type="match status" value="2"/>
</dbReference>
<dbReference type="CDD" id="cd03786">
    <property type="entry name" value="GTB_UDP-GlcNAc_2-Epimerase"/>
    <property type="match status" value="1"/>
</dbReference>
<dbReference type="NCBIfam" id="TIGR03568">
    <property type="entry name" value="NeuC_NnaA"/>
    <property type="match status" value="1"/>
</dbReference>
<organism evidence="2 3">
    <name type="scientific">Cellvibrio zantedeschiae</name>
    <dbReference type="NCBI Taxonomy" id="1237077"/>
    <lineage>
        <taxon>Bacteria</taxon>
        <taxon>Pseudomonadati</taxon>
        <taxon>Pseudomonadota</taxon>
        <taxon>Gammaproteobacteria</taxon>
        <taxon>Cellvibrionales</taxon>
        <taxon>Cellvibrionaceae</taxon>
        <taxon>Cellvibrio</taxon>
    </lineage>
</organism>
<dbReference type="InterPro" id="IPR020004">
    <property type="entry name" value="UDP-GlcNAc_Epase"/>
</dbReference>
<dbReference type="InterPro" id="IPR029767">
    <property type="entry name" value="WecB-like"/>
</dbReference>
<gene>
    <name evidence="2" type="ORF">GCM10011613_16580</name>
</gene>
<dbReference type="InterPro" id="IPR003331">
    <property type="entry name" value="UDP_GlcNAc_Epimerase_2_dom"/>
</dbReference>
<feature type="domain" description="UDP-N-acetylglucosamine 2-epimerase" evidence="1">
    <location>
        <begin position="23"/>
        <end position="371"/>
    </location>
</feature>
<proteinExistence type="predicted"/>
<dbReference type="SUPFAM" id="SSF53756">
    <property type="entry name" value="UDP-Glycosyltransferase/glycogen phosphorylase"/>
    <property type="match status" value="1"/>
</dbReference>
<protein>
    <submittedName>
        <fullName evidence="2">UDP-N-acetyl glucosamine 2-epimerase</fullName>
    </submittedName>
</protein>
<evidence type="ECO:0000313" key="3">
    <source>
        <dbReference type="Proteomes" id="UP000619761"/>
    </source>
</evidence>
<dbReference type="EMBL" id="BMYZ01000001">
    <property type="protein sequence ID" value="GGY72298.1"/>
    <property type="molecule type" value="Genomic_DNA"/>
</dbReference>
<accession>A0ABQ3B0A8</accession>
<name>A0ABQ3B0A8_9GAMM</name>
<dbReference type="Pfam" id="PF02350">
    <property type="entry name" value="Epimerase_2"/>
    <property type="match status" value="1"/>
</dbReference>
<dbReference type="RefSeq" id="WP_189417471.1">
    <property type="nucleotide sequence ID" value="NZ_BMYZ01000001.1"/>
</dbReference>
<reference evidence="3" key="1">
    <citation type="journal article" date="2019" name="Int. J. Syst. Evol. Microbiol.">
        <title>The Global Catalogue of Microorganisms (GCM) 10K type strain sequencing project: providing services to taxonomists for standard genome sequencing and annotation.</title>
        <authorList>
            <consortium name="The Broad Institute Genomics Platform"/>
            <consortium name="The Broad Institute Genome Sequencing Center for Infectious Disease"/>
            <person name="Wu L."/>
            <person name="Ma J."/>
        </authorList>
    </citation>
    <scope>NUCLEOTIDE SEQUENCE [LARGE SCALE GENOMIC DNA]</scope>
    <source>
        <strain evidence="3">KCTC 32239</strain>
    </source>
</reference>
<dbReference type="PANTHER" id="PTHR43174:SF3">
    <property type="entry name" value="UDP-N-ACETYLGLUCOSAMINE 2-EPIMERASE"/>
    <property type="match status" value="1"/>
</dbReference>
<dbReference type="Proteomes" id="UP000619761">
    <property type="component" value="Unassembled WGS sequence"/>
</dbReference>
<comment type="caution">
    <text evidence="2">The sequence shown here is derived from an EMBL/GenBank/DDBJ whole genome shotgun (WGS) entry which is preliminary data.</text>
</comment>
<evidence type="ECO:0000259" key="1">
    <source>
        <dbReference type="Pfam" id="PF02350"/>
    </source>
</evidence>
<dbReference type="PANTHER" id="PTHR43174">
    <property type="entry name" value="UDP-N-ACETYLGLUCOSAMINE 2-EPIMERASE"/>
    <property type="match status" value="1"/>
</dbReference>
<keyword evidence="3" id="KW-1185">Reference proteome</keyword>
<sequence length="388" mass="42816">MLRKICVITSTRAEYGALKNLLREINDDSSLQLQLIVTGTHLSPEFGYTLKEIEADQFNVTKKVEILLSSDTAVGVSKSMGLAQISFAEVFDELQPDIVVVIGDRYELIPVVTCANIARIPVAHISGGEITEGAIDDMFRHATTKLSQLHFTAINAYSERVIQMGEDPAQVFTVGEPGLENIHTQDLLNKPEVETLLGTPLQEKNLLITYHPETCESTQFTEQSFKELLNALQDLADTLFIFTKANADTGGRTINHLIDQFVTQHPTKAIAFNSLGKRGYLSTLQFVDGVVGNSSSGIVEVASFKKGTINIGNRQKGRIRPPSVIDVKANQADIAQAIATLYSKEFQSLLQETDNPYRQEGTSAKIKEHLKQCDLNALKTKKFYDLGK</sequence>